<dbReference type="PANTHER" id="PTHR28186">
    <property type="entry name" value="MEIOTICALLY UP-REGULATED GENE 9 PROTEIN"/>
    <property type="match status" value="1"/>
</dbReference>
<protein>
    <submittedName>
        <fullName evidence="2">Uncharacterized protein</fullName>
    </submittedName>
</protein>
<dbReference type="GeneID" id="18259801"/>
<feature type="compositionally biased region" description="Polar residues" evidence="1">
    <location>
        <begin position="181"/>
        <end position="190"/>
    </location>
</feature>
<dbReference type="KEGG" id="cthr:CTHT_0057630"/>
<dbReference type="RefSeq" id="XP_006696083.1">
    <property type="nucleotide sequence ID" value="XM_006696020.1"/>
</dbReference>
<dbReference type="eggNOG" id="ENOG502RXHE">
    <property type="taxonomic scope" value="Eukaryota"/>
</dbReference>
<feature type="compositionally biased region" description="Basic residues" evidence="1">
    <location>
        <begin position="333"/>
        <end position="343"/>
    </location>
</feature>
<dbReference type="AlphaFoldDB" id="G0SCL2"/>
<gene>
    <name evidence="2" type="ORF">CTHT_0057630</name>
</gene>
<dbReference type="OrthoDB" id="5330253at2759"/>
<feature type="region of interest" description="Disordered" evidence="1">
    <location>
        <begin position="167"/>
        <end position="310"/>
    </location>
</feature>
<evidence type="ECO:0000313" key="3">
    <source>
        <dbReference type="Proteomes" id="UP000008066"/>
    </source>
</evidence>
<name>G0SCL2_CHATD</name>
<evidence type="ECO:0000256" key="1">
    <source>
        <dbReference type="SAM" id="MobiDB-lite"/>
    </source>
</evidence>
<keyword evidence="3" id="KW-1185">Reference proteome</keyword>
<accession>G0SCL2</accession>
<organism evidence="3">
    <name type="scientific">Chaetomium thermophilum (strain DSM 1495 / CBS 144.50 / IMI 039719)</name>
    <name type="common">Thermochaetoides thermophila</name>
    <dbReference type="NCBI Taxonomy" id="759272"/>
    <lineage>
        <taxon>Eukaryota</taxon>
        <taxon>Fungi</taxon>
        <taxon>Dikarya</taxon>
        <taxon>Ascomycota</taxon>
        <taxon>Pezizomycotina</taxon>
        <taxon>Sordariomycetes</taxon>
        <taxon>Sordariomycetidae</taxon>
        <taxon>Sordariales</taxon>
        <taxon>Chaetomiaceae</taxon>
        <taxon>Thermochaetoides</taxon>
    </lineage>
</organism>
<evidence type="ECO:0000313" key="2">
    <source>
        <dbReference type="EMBL" id="EGS19138.1"/>
    </source>
</evidence>
<proteinExistence type="predicted"/>
<feature type="region of interest" description="Disordered" evidence="1">
    <location>
        <begin position="322"/>
        <end position="343"/>
    </location>
</feature>
<feature type="compositionally biased region" description="Polar residues" evidence="1">
    <location>
        <begin position="209"/>
        <end position="220"/>
    </location>
</feature>
<dbReference type="Proteomes" id="UP000008066">
    <property type="component" value="Unassembled WGS sequence"/>
</dbReference>
<dbReference type="OMA" id="RHRMERP"/>
<feature type="compositionally biased region" description="Low complexity" evidence="1">
    <location>
        <begin position="241"/>
        <end position="282"/>
    </location>
</feature>
<dbReference type="InterPro" id="IPR018809">
    <property type="entry name" value="DUF2406"/>
</dbReference>
<dbReference type="PANTHER" id="PTHR28186:SF1">
    <property type="entry name" value="MEIOTICALLY UP-REGULATED GENE 9 PROTEIN"/>
    <property type="match status" value="1"/>
</dbReference>
<reference evidence="2 3" key="1">
    <citation type="journal article" date="2011" name="Cell">
        <title>Insight into structure and assembly of the nuclear pore complex by utilizing the genome of a eukaryotic thermophile.</title>
        <authorList>
            <person name="Amlacher S."/>
            <person name="Sarges P."/>
            <person name="Flemming D."/>
            <person name="van Noort V."/>
            <person name="Kunze R."/>
            <person name="Devos D.P."/>
            <person name="Arumugam M."/>
            <person name="Bork P."/>
            <person name="Hurt E."/>
        </authorList>
    </citation>
    <scope>NUCLEOTIDE SEQUENCE [LARGE SCALE GENOMIC DNA]</scope>
    <source>
        <strain evidence="3">DSM 1495 / CBS 144.50 / IMI 039719</strain>
    </source>
</reference>
<feature type="compositionally biased region" description="Low complexity" evidence="1">
    <location>
        <begin position="289"/>
        <end position="301"/>
    </location>
</feature>
<feature type="compositionally biased region" description="Low complexity" evidence="1">
    <location>
        <begin position="191"/>
        <end position="202"/>
    </location>
</feature>
<feature type="region of interest" description="Disordered" evidence="1">
    <location>
        <begin position="25"/>
        <end position="45"/>
    </location>
</feature>
<sequence length="343" mass="37593">MQEAEPSAVAQAKSSLVSLRSIQHKDAYGNPIVEPDLSNPTRSRWERPLETIRSFEAAIDSSYNSRRSILPRDTEGATWGVNRRTSYYNNGNRYSSDPYYASRPPSVLCGSRPNGSQSDLRSGGWGQRDSYYYDQHPGCGSYGAYSGAPMHNTRRAWSRMSSDPHYNYGNPYRQPNHDNYPIQSNNRSYDTATTGSGSGSSAEPAGYQTDPTSDNSSIDRMQTAAKGQPEPVNDYGIGFGQSPSYPTYQPQPFTVGSSSNGVNDGVYNGYGLNQSGNSNGSNDHQFNDPSSRGAGAASPAPLQDKQHQPVLKKAIPNYIEQAAAAAQPEKRKSWFARRFSRHG</sequence>
<dbReference type="Pfam" id="PF10295">
    <property type="entry name" value="DUF2406"/>
    <property type="match status" value="1"/>
</dbReference>
<dbReference type="HOGENOM" id="CLU_037541_0_1_1"/>
<dbReference type="EMBL" id="GL988045">
    <property type="protein sequence ID" value="EGS19138.1"/>
    <property type="molecule type" value="Genomic_DNA"/>
</dbReference>